<evidence type="ECO:0000313" key="2">
    <source>
        <dbReference type="Proteomes" id="UP001056384"/>
    </source>
</evidence>
<proteinExistence type="predicted"/>
<keyword evidence="2" id="KW-1185">Reference proteome</keyword>
<accession>A0A9Q9AL15</accession>
<dbReference type="AlphaFoldDB" id="A0A9Q9AL15"/>
<dbReference type="Proteomes" id="UP001056384">
    <property type="component" value="Chromosome 1"/>
</dbReference>
<protein>
    <recommendedName>
        <fullName evidence="3">SprT-like domain-containing protein</fullName>
    </recommendedName>
</protein>
<sequence length="313" mass="36610">MPTFFRSIEDFYRHFEKKYNETYRSVRRPLTKWQLPPVGNLSLIESHEFLRHHLDRPRSGREEDLRAKLLTVFLDFGYPDDFLLYDTCIVDPLDELLFGGIVSKHTEFIRLRMEDTHGWARHVPHRIGYNPTTIVAVDSDWRHKAMHLGYKPRAYAATIWGTLIHEMLHAFTMIATNCSGDGVKETCQCGHKTTHGPVWAEMINLLVKRLDMGITARDMTNRLELCHEPDPRESLTISTYKGVLAANGRRYSESQRGSVWRNVTRTEDVEALPVAKAMIDQVREQFLQRKTARQRRNTWPARDGELHFELDEY</sequence>
<organism evidence="1 2">
    <name type="scientific">Septoria linicola</name>
    <dbReference type="NCBI Taxonomy" id="215465"/>
    <lineage>
        <taxon>Eukaryota</taxon>
        <taxon>Fungi</taxon>
        <taxon>Dikarya</taxon>
        <taxon>Ascomycota</taxon>
        <taxon>Pezizomycotina</taxon>
        <taxon>Dothideomycetes</taxon>
        <taxon>Dothideomycetidae</taxon>
        <taxon>Mycosphaerellales</taxon>
        <taxon>Mycosphaerellaceae</taxon>
        <taxon>Septoria</taxon>
    </lineage>
</organism>
<gene>
    <name evidence="1" type="ORF">Slin15195_G000850</name>
</gene>
<name>A0A9Q9AL15_9PEZI</name>
<dbReference type="EMBL" id="CP099418">
    <property type="protein sequence ID" value="USW46766.1"/>
    <property type="molecule type" value="Genomic_DNA"/>
</dbReference>
<evidence type="ECO:0008006" key="3">
    <source>
        <dbReference type="Google" id="ProtNLM"/>
    </source>
</evidence>
<reference evidence="1" key="1">
    <citation type="submission" date="2022-06" db="EMBL/GenBank/DDBJ databases">
        <title>Complete genome sequences of two strains of the flax pathogen Septoria linicola.</title>
        <authorList>
            <person name="Lapalu N."/>
            <person name="Simon A."/>
            <person name="Demenou B."/>
            <person name="Paumier D."/>
            <person name="Guillot M.-P."/>
            <person name="Gout L."/>
            <person name="Valade R."/>
        </authorList>
    </citation>
    <scope>NUCLEOTIDE SEQUENCE</scope>
    <source>
        <strain evidence="1">SE15195</strain>
    </source>
</reference>
<evidence type="ECO:0000313" key="1">
    <source>
        <dbReference type="EMBL" id="USW46766.1"/>
    </source>
</evidence>